<evidence type="ECO:0000259" key="4">
    <source>
        <dbReference type="Pfam" id="PF04536"/>
    </source>
</evidence>
<proteinExistence type="predicted"/>
<accession>A0A5B7WUK6</accession>
<gene>
    <name evidence="5" type="ORF">GcLGCM259_1895</name>
</gene>
<dbReference type="Proteomes" id="UP000307000">
    <property type="component" value="Chromosome"/>
</dbReference>
<organism evidence="5 6">
    <name type="scientific">Glutamicibacter creatinolyticus</name>
    <dbReference type="NCBI Taxonomy" id="162496"/>
    <lineage>
        <taxon>Bacteria</taxon>
        <taxon>Bacillati</taxon>
        <taxon>Actinomycetota</taxon>
        <taxon>Actinomycetes</taxon>
        <taxon>Micrococcales</taxon>
        <taxon>Micrococcaceae</taxon>
        <taxon>Glutamicibacter</taxon>
    </lineage>
</organism>
<keyword evidence="1" id="KW-0175">Coiled coil</keyword>
<keyword evidence="2" id="KW-1133">Transmembrane helix</keyword>
<feature type="signal peptide" evidence="3">
    <location>
        <begin position="1"/>
        <end position="28"/>
    </location>
</feature>
<dbReference type="EMBL" id="CP034412">
    <property type="protein sequence ID" value="QCY47612.1"/>
    <property type="molecule type" value="Genomic_DNA"/>
</dbReference>
<keyword evidence="2" id="KW-0472">Membrane</keyword>
<keyword evidence="3" id="KW-0732">Signal</keyword>
<evidence type="ECO:0000313" key="5">
    <source>
        <dbReference type="EMBL" id="QCY47612.1"/>
    </source>
</evidence>
<feature type="chain" id="PRO_5022927938" description="TPM domain-containing protein" evidence="3">
    <location>
        <begin position="29"/>
        <end position="683"/>
    </location>
</feature>
<feature type="coiled-coil region" evidence="1">
    <location>
        <begin position="419"/>
        <end position="450"/>
    </location>
</feature>
<sequence length="683" mass="71798">MRRTARGLLAAVVTAVAMLFALALPTHAESPVDIPPGSFVVDNSGVLGGGEANELEEEISKLRSETGVSLFVVFVDQFSNPQDPQQWAADVAERKNMGSNDTILAVATEQRQAQFLTSQSGPLGGAGQQIYTQYIAPELNNLDWLAAAEGAINGIEDAARGTGSRGGSSGSGFSLMPILLVFAGVAVIGYFVLSRRSKKQVRRGQAQPNQPVQPAIPLDQLRKQADHLLVAADDSIRSSEQELGFAEAQYGSAAIATFTQDLSKAKEHLRESFKLQQQLDDEIPDTEEDQRSWLNEIIRRCQEVNSSLEAHAADFKSLRKLETNAESHISELEAGLEPLNQRLSQSVALLEDLSQRYAPEATSQVLDNASQTSERISFIRSALNQARTAIQNGERSQAAVLVQNAEEAHDQATGLLDAIAKSNEALTNAEADLRAAVAEAEQELSQAKALMGAQGGQRLAAPIAALETALESVKRSMRQGKPNPLALIAALDEAGQALSNELGTLREKDEQERHARSQLQSVLRTAESRINGTDDYIRARRGGVRSSARTRLAEARRCHEDAVRLSGSDPIQALATAQRAIRLAEEAARMAESDVDSFGGPGGYGGYGQGRRGPFDGLGGAVLGGILIDSILHGGRSSGGHSDGGFFGGGGFGGFGGGGGGFGGGGGGFGGGGGGFSGGGGSF</sequence>
<evidence type="ECO:0000256" key="1">
    <source>
        <dbReference type="SAM" id="Coils"/>
    </source>
</evidence>
<dbReference type="AlphaFoldDB" id="A0A5B7WUK6"/>
<keyword evidence="6" id="KW-1185">Reference proteome</keyword>
<feature type="domain" description="TPM" evidence="4">
    <location>
        <begin position="40"/>
        <end position="157"/>
    </location>
</feature>
<reference evidence="5 6" key="1">
    <citation type="submission" date="2018-12" db="EMBL/GenBank/DDBJ databases">
        <title>Complete Genome Sequence of Glutamicibacter creatinolyticus strain LGCM259,isolated from an abscess of a 12-year-old mare in Italy.</title>
        <authorList>
            <person name="Santos R.G."/>
            <person name="Silva A.L."/>
            <person name="Seyffert N."/>
            <person name="Castro T.L.P."/>
            <person name="Attili A.R."/>
            <person name="Rifici C."/>
            <person name="Mazzullo G."/>
            <person name="Brenig B."/>
            <person name="Venanzi F."/>
            <person name="Azevedo V."/>
        </authorList>
    </citation>
    <scope>NUCLEOTIDE SEQUENCE [LARGE SCALE GENOMIC DNA]</scope>
    <source>
        <strain evidence="5 6">LGCM 259</strain>
    </source>
</reference>
<name>A0A5B7WUK6_9MICC</name>
<feature type="transmembrane region" description="Helical" evidence="2">
    <location>
        <begin position="173"/>
        <end position="193"/>
    </location>
</feature>
<dbReference type="RefSeq" id="WP_138926500.1">
    <property type="nucleotide sequence ID" value="NZ_CP034412.1"/>
</dbReference>
<evidence type="ECO:0000256" key="3">
    <source>
        <dbReference type="SAM" id="SignalP"/>
    </source>
</evidence>
<evidence type="ECO:0000313" key="6">
    <source>
        <dbReference type="Proteomes" id="UP000307000"/>
    </source>
</evidence>
<protein>
    <recommendedName>
        <fullName evidence="4">TPM domain-containing protein</fullName>
    </recommendedName>
</protein>
<dbReference type="Gene3D" id="3.10.310.50">
    <property type="match status" value="1"/>
</dbReference>
<keyword evidence="2" id="KW-0812">Transmembrane</keyword>
<dbReference type="InterPro" id="IPR007621">
    <property type="entry name" value="TPM_dom"/>
</dbReference>
<dbReference type="Pfam" id="PF04536">
    <property type="entry name" value="TPM_phosphatase"/>
    <property type="match status" value="1"/>
</dbReference>
<evidence type="ECO:0000256" key="2">
    <source>
        <dbReference type="SAM" id="Phobius"/>
    </source>
</evidence>
<dbReference type="KEGG" id="gcr:GcLGCM259_1895"/>